<reference evidence="1" key="1">
    <citation type="submission" date="2022-12" db="EMBL/GenBank/DDBJ databases">
        <title>Genome Sequence of Lasiodiplodia mahajangana.</title>
        <authorList>
            <person name="Buettner E."/>
        </authorList>
    </citation>
    <scope>NUCLEOTIDE SEQUENCE</scope>
    <source>
        <strain evidence="1">VT137</strain>
    </source>
</reference>
<evidence type="ECO:0000313" key="1">
    <source>
        <dbReference type="EMBL" id="KAJ8133226.1"/>
    </source>
</evidence>
<dbReference type="EMBL" id="JAPUUL010000032">
    <property type="protein sequence ID" value="KAJ8133226.1"/>
    <property type="molecule type" value="Genomic_DNA"/>
</dbReference>
<keyword evidence="2" id="KW-1185">Reference proteome</keyword>
<organism evidence="1 2">
    <name type="scientific">Lasiodiplodia mahajangana</name>
    <dbReference type="NCBI Taxonomy" id="1108764"/>
    <lineage>
        <taxon>Eukaryota</taxon>
        <taxon>Fungi</taxon>
        <taxon>Dikarya</taxon>
        <taxon>Ascomycota</taxon>
        <taxon>Pezizomycotina</taxon>
        <taxon>Dothideomycetes</taxon>
        <taxon>Dothideomycetes incertae sedis</taxon>
        <taxon>Botryosphaeriales</taxon>
        <taxon>Botryosphaeriaceae</taxon>
        <taxon>Lasiodiplodia</taxon>
    </lineage>
</organism>
<protein>
    <submittedName>
        <fullName evidence="1">Uncharacterized protein</fullName>
    </submittedName>
</protein>
<gene>
    <name evidence="1" type="ORF">O1611_g401</name>
</gene>
<sequence>MEEQHLNLTSPTPSGTHSHIGLLDVPFGLNQQMALPGNMVFHQRVHGKHPFFRWAEDNDAPWHPPGLTAGAEDDNDQSMLRDIQEAQFIVQSQANVNVVSSEIMGQSDSGYGSYGNHHSIANGSICDDSFDPNVETQSVMGGPIGGRFVDASFPTSNAMSKDVTTLSGSWTNQITLETLKCEECGKAVKTKSELKKHDQRHKKPYKCDVKQCTRNEGFSTPNDLARHKASKHPETTTGNRYVCTIGPCKTKRKIWPRSDNFKCHLKRVHKEESVSTDNLAQYIYKDLTLPDEHQDNVRQDIVSHFNEYSGLANGQTSNWPLIGVSHDMNSLESPSDAQGEEDISLSPPQGTDHLHILRAAPQQGLYQEAAEAGAASYSPITSSSHMQHNQLPREPEAPETALPSVKEQITQAQGGYYAESHVPGVNASKLSVLDESREEGSGNSPIQTLPDHLLKTDSVTSDAIKPEDISGNGTESFNLDFSNTIEMKKLVERLQSHGVLEQLGYKKESSEEAVDTKTEDDLATNQNPTASYSCTTCRKSFPRRCELKKHEKRHEKPYACTMPDCHKRFGSKNDWKRHENTQHFMVESWRCDEERCEAVYYHREQFKAHLEKDHQIGDQSQLEAKLEQCRVGQNCEARFWCGYCEKIIEIKEKGHQARNERFDHIGDHLSGRNGATKDVSEWKDPDPSQRSKELLKDAPGHSKHKRKRGDSNTPGNSKRNRMVTSQGLVCCLCGDLVTVSQVRCNFPCEHIPCDNCRG</sequence>
<name>A0ACC2K0J7_9PEZI</name>
<accession>A0ACC2K0J7</accession>
<comment type="caution">
    <text evidence="1">The sequence shown here is derived from an EMBL/GenBank/DDBJ whole genome shotgun (WGS) entry which is preliminary data.</text>
</comment>
<evidence type="ECO:0000313" key="2">
    <source>
        <dbReference type="Proteomes" id="UP001153332"/>
    </source>
</evidence>
<proteinExistence type="predicted"/>
<dbReference type="Proteomes" id="UP001153332">
    <property type="component" value="Unassembled WGS sequence"/>
</dbReference>